<name>A0A8H8A2E1_9FUNG</name>
<sequence length="85" mass="9189">MAYLNSRLNKPIIRDLEPCSLSSPSCAFFYVDSPAKIAGTSMSAKKRKPLPAASINARRPPLSRPTGLSTGTRMARQLFVYASAS</sequence>
<keyword evidence="3" id="KW-1185">Reference proteome</keyword>
<reference evidence="2 3" key="1">
    <citation type="journal article" name="Sci. Rep.">
        <title>Genome-scale phylogenetic analyses confirm Olpidium as the closest living zoosporic fungus to the non-flagellated, terrestrial fungi.</title>
        <authorList>
            <person name="Chang Y."/>
            <person name="Rochon D."/>
            <person name="Sekimoto S."/>
            <person name="Wang Y."/>
            <person name="Chovatia M."/>
            <person name="Sandor L."/>
            <person name="Salamov A."/>
            <person name="Grigoriev I.V."/>
            <person name="Stajich J.E."/>
            <person name="Spatafora J.W."/>
        </authorList>
    </citation>
    <scope>NUCLEOTIDE SEQUENCE [LARGE SCALE GENOMIC DNA]</scope>
    <source>
        <strain evidence="2">S191</strain>
    </source>
</reference>
<organism evidence="2 3">
    <name type="scientific">Olpidium bornovanus</name>
    <dbReference type="NCBI Taxonomy" id="278681"/>
    <lineage>
        <taxon>Eukaryota</taxon>
        <taxon>Fungi</taxon>
        <taxon>Fungi incertae sedis</taxon>
        <taxon>Olpidiomycota</taxon>
        <taxon>Olpidiomycotina</taxon>
        <taxon>Olpidiomycetes</taxon>
        <taxon>Olpidiales</taxon>
        <taxon>Olpidiaceae</taxon>
        <taxon>Olpidium</taxon>
    </lineage>
</organism>
<accession>A0A8H8A2E1</accession>
<feature type="region of interest" description="Disordered" evidence="1">
    <location>
        <begin position="41"/>
        <end position="69"/>
    </location>
</feature>
<proteinExistence type="predicted"/>
<evidence type="ECO:0000313" key="3">
    <source>
        <dbReference type="Proteomes" id="UP000673691"/>
    </source>
</evidence>
<evidence type="ECO:0000313" key="2">
    <source>
        <dbReference type="EMBL" id="KAG5463443.1"/>
    </source>
</evidence>
<comment type="caution">
    <text evidence="2">The sequence shown here is derived from an EMBL/GenBank/DDBJ whole genome shotgun (WGS) entry which is preliminary data.</text>
</comment>
<evidence type="ECO:0000256" key="1">
    <source>
        <dbReference type="SAM" id="MobiDB-lite"/>
    </source>
</evidence>
<dbReference type="EMBL" id="JAEFCI010000585">
    <property type="protein sequence ID" value="KAG5463443.1"/>
    <property type="molecule type" value="Genomic_DNA"/>
</dbReference>
<protein>
    <submittedName>
        <fullName evidence="2">Uncharacterized protein</fullName>
    </submittedName>
</protein>
<dbReference type="Proteomes" id="UP000673691">
    <property type="component" value="Unassembled WGS sequence"/>
</dbReference>
<gene>
    <name evidence="2" type="ORF">BJ554DRAFT_7473</name>
</gene>
<dbReference type="AlphaFoldDB" id="A0A8H8A2E1"/>